<dbReference type="PANTHER" id="PTHR12059">
    <property type="entry name" value="RIBOSOMAL PROTEIN L23-RELATED"/>
    <property type="match status" value="1"/>
</dbReference>
<keyword evidence="2" id="KW-0689">Ribosomal protein</keyword>
<evidence type="ECO:0000256" key="3">
    <source>
        <dbReference type="ARBA" id="ARBA00023274"/>
    </source>
</evidence>
<dbReference type="GO" id="GO:0003735">
    <property type="term" value="F:structural constituent of ribosome"/>
    <property type="evidence" value="ECO:0007669"/>
    <property type="project" value="InterPro"/>
</dbReference>
<evidence type="ECO:0000313" key="7">
    <source>
        <dbReference type="Proteomes" id="UP000244855"/>
    </source>
</evidence>
<feature type="compositionally biased region" description="Basic and acidic residues" evidence="5">
    <location>
        <begin position="141"/>
        <end position="150"/>
    </location>
</feature>
<dbReference type="InterPro" id="IPR012677">
    <property type="entry name" value="Nucleotide-bd_a/b_plait_sf"/>
</dbReference>
<dbReference type="Proteomes" id="UP000244855">
    <property type="component" value="Unassembled WGS sequence"/>
</dbReference>
<dbReference type="GO" id="GO:0005762">
    <property type="term" value="C:mitochondrial large ribosomal subunit"/>
    <property type="evidence" value="ECO:0007669"/>
    <property type="project" value="TreeGrafter"/>
</dbReference>
<protein>
    <recommendedName>
        <fullName evidence="4">Large ribosomal subunit protein uL23m</fullName>
    </recommendedName>
</protein>
<dbReference type="STRING" id="97972.A0A2V1DV42"/>
<dbReference type="EMBL" id="KZ805348">
    <property type="protein sequence ID" value="PVI02041.1"/>
    <property type="molecule type" value="Genomic_DNA"/>
</dbReference>
<gene>
    <name evidence="6" type="ORF">DM02DRAFT_613233</name>
</gene>
<evidence type="ECO:0000256" key="2">
    <source>
        <dbReference type="ARBA" id="ARBA00022980"/>
    </source>
</evidence>
<keyword evidence="3" id="KW-0687">Ribonucleoprotein</keyword>
<organism evidence="6 7">
    <name type="scientific">Periconia macrospinosa</name>
    <dbReference type="NCBI Taxonomy" id="97972"/>
    <lineage>
        <taxon>Eukaryota</taxon>
        <taxon>Fungi</taxon>
        <taxon>Dikarya</taxon>
        <taxon>Ascomycota</taxon>
        <taxon>Pezizomycotina</taxon>
        <taxon>Dothideomycetes</taxon>
        <taxon>Pleosporomycetidae</taxon>
        <taxon>Pleosporales</taxon>
        <taxon>Massarineae</taxon>
        <taxon>Periconiaceae</taxon>
        <taxon>Periconia</taxon>
    </lineage>
</organism>
<dbReference type="AlphaFoldDB" id="A0A2V1DV42"/>
<proteinExistence type="inferred from homology"/>
<dbReference type="OrthoDB" id="275582at2759"/>
<evidence type="ECO:0000256" key="1">
    <source>
        <dbReference type="ARBA" id="ARBA00006700"/>
    </source>
</evidence>
<evidence type="ECO:0000256" key="5">
    <source>
        <dbReference type="SAM" id="MobiDB-lite"/>
    </source>
</evidence>
<reference evidence="6 7" key="1">
    <citation type="journal article" date="2018" name="Sci. Rep.">
        <title>Comparative genomics provides insights into the lifestyle and reveals functional heterogeneity of dark septate endophytic fungi.</title>
        <authorList>
            <person name="Knapp D.G."/>
            <person name="Nemeth J.B."/>
            <person name="Barry K."/>
            <person name="Hainaut M."/>
            <person name="Henrissat B."/>
            <person name="Johnson J."/>
            <person name="Kuo A."/>
            <person name="Lim J.H.P."/>
            <person name="Lipzen A."/>
            <person name="Nolan M."/>
            <person name="Ohm R.A."/>
            <person name="Tamas L."/>
            <person name="Grigoriev I.V."/>
            <person name="Spatafora J.W."/>
            <person name="Nagy L.G."/>
            <person name="Kovacs G.M."/>
        </authorList>
    </citation>
    <scope>NUCLEOTIDE SEQUENCE [LARGE SCALE GENOMIC DNA]</scope>
    <source>
        <strain evidence="6 7">DSE2036</strain>
    </source>
</reference>
<dbReference type="GO" id="GO:0032543">
    <property type="term" value="P:mitochondrial translation"/>
    <property type="evidence" value="ECO:0007669"/>
    <property type="project" value="TreeGrafter"/>
</dbReference>
<evidence type="ECO:0000256" key="4">
    <source>
        <dbReference type="ARBA" id="ARBA00039977"/>
    </source>
</evidence>
<dbReference type="Gene3D" id="3.30.70.330">
    <property type="match status" value="1"/>
</dbReference>
<name>A0A2V1DV42_9PLEO</name>
<dbReference type="PANTHER" id="PTHR12059:SF5">
    <property type="entry name" value="LARGE RIBOSOMAL SUBUNIT PROTEIN UL23M"/>
    <property type="match status" value="1"/>
</dbReference>
<dbReference type="InterPro" id="IPR012678">
    <property type="entry name" value="Ribosomal_uL23/eL15/eS24_sf"/>
</dbReference>
<accession>A0A2V1DV42</accession>
<sequence>MDVSSVVTKKIVAFGSKQVFLPKFTVTLVRTPHLSPYHARFLVPLNFSKYDLRDYLYHAYNVKTHSIRSFIKPGHIRDHAESYRQFWREPDQKYMTVEMETPFVWPAEPEKMEPWGTQEKEEAGKQQIEEGYYNHPGRERKRAEKLREQAKALLRGGAPEGETGKKKTPLELWQEKRTFTVLGKWD</sequence>
<keyword evidence="7" id="KW-1185">Reference proteome</keyword>
<feature type="region of interest" description="Disordered" evidence="5">
    <location>
        <begin position="121"/>
        <end position="169"/>
    </location>
</feature>
<dbReference type="InterPro" id="IPR013025">
    <property type="entry name" value="Ribosomal_uL23-like"/>
</dbReference>
<dbReference type="SUPFAM" id="SSF54189">
    <property type="entry name" value="Ribosomal proteins S24e, L23 and L15e"/>
    <property type="match status" value="1"/>
</dbReference>
<evidence type="ECO:0000313" key="6">
    <source>
        <dbReference type="EMBL" id="PVI02041.1"/>
    </source>
</evidence>
<comment type="similarity">
    <text evidence="1">Belongs to the universal ribosomal protein uL23 family.</text>
</comment>